<evidence type="ECO:0000256" key="4">
    <source>
        <dbReference type="ARBA" id="ARBA00022692"/>
    </source>
</evidence>
<keyword evidence="6 7" id="KW-0472">Membrane</keyword>
<dbReference type="EMBL" id="MSZX01000003">
    <property type="protein sequence ID" value="OPA79435.1"/>
    <property type="molecule type" value="Genomic_DNA"/>
</dbReference>
<dbReference type="OrthoDB" id="9811198at2"/>
<gene>
    <name evidence="9" type="ORF">BVG16_10205</name>
</gene>
<feature type="transmembrane region" description="Helical" evidence="7">
    <location>
        <begin position="32"/>
        <end position="51"/>
    </location>
</feature>
<evidence type="ECO:0000256" key="5">
    <source>
        <dbReference type="ARBA" id="ARBA00022989"/>
    </source>
</evidence>
<dbReference type="PRINTS" id="PR01837">
    <property type="entry name" value="MGTCSAPBPROT"/>
</dbReference>
<name>A0A1T2XI01_9BACL</name>
<keyword evidence="4 7" id="KW-0812">Transmembrane</keyword>
<dbReference type="Gene3D" id="3.30.70.260">
    <property type="match status" value="1"/>
</dbReference>
<evidence type="ECO:0000256" key="6">
    <source>
        <dbReference type="ARBA" id="ARBA00023136"/>
    </source>
</evidence>
<dbReference type="PROSITE" id="PS51671">
    <property type="entry name" value="ACT"/>
    <property type="match status" value="1"/>
</dbReference>
<evidence type="ECO:0000313" key="9">
    <source>
        <dbReference type="EMBL" id="OPA79435.1"/>
    </source>
</evidence>
<keyword evidence="3" id="KW-1003">Cell membrane</keyword>
<dbReference type="Pfam" id="PF02308">
    <property type="entry name" value="MgtC"/>
    <property type="match status" value="1"/>
</dbReference>
<evidence type="ECO:0000259" key="8">
    <source>
        <dbReference type="PROSITE" id="PS51671"/>
    </source>
</evidence>
<feature type="transmembrane region" description="Helical" evidence="7">
    <location>
        <begin position="6"/>
        <end position="23"/>
    </location>
</feature>
<dbReference type="PANTHER" id="PTHR33778:SF1">
    <property type="entry name" value="MAGNESIUM TRANSPORTER YHID-RELATED"/>
    <property type="match status" value="1"/>
</dbReference>
<dbReference type="PANTHER" id="PTHR33778">
    <property type="entry name" value="PROTEIN MGTC"/>
    <property type="match status" value="1"/>
</dbReference>
<proteinExistence type="inferred from homology"/>
<dbReference type="Proteomes" id="UP000190188">
    <property type="component" value="Unassembled WGS sequence"/>
</dbReference>
<accession>A0A1T2XI01</accession>
<dbReference type="SUPFAM" id="SSF55021">
    <property type="entry name" value="ACT-like"/>
    <property type="match status" value="1"/>
</dbReference>
<comment type="similarity">
    <text evidence="2">Belongs to the MgtC/SapB family.</text>
</comment>
<evidence type="ECO:0000256" key="7">
    <source>
        <dbReference type="SAM" id="Phobius"/>
    </source>
</evidence>
<keyword evidence="5 7" id="KW-1133">Transmembrane helix</keyword>
<evidence type="ECO:0000256" key="1">
    <source>
        <dbReference type="ARBA" id="ARBA00004651"/>
    </source>
</evidence>
<dbReference type="InterPro" id="IPR049177">
    <property type="entry name" value="MgtC_SapB_SrpB_YhiD_N"/>
</dbReference>
<protein>
    <submittedName>
        <fullName evidence="9">Magnesium transporter</fullName>
    </submittedName>
</protein>
<organism evidence="9 10">
    <name type="scientific">Paenibacillus selenitireducens</name>
    <dbReference type="NCBI Taxonomy" id="1324314"/>
    <lineage>
        <taxon>Bacteria</taxon>
        <taxon>Bacillati</taxon>
        <taxon>Bacillota</taxon>
        <taxon>Bacilli</taxon>
        <taxon>Bacillales</taxon>
        <taxon>Paenibacillaceae</taxon>
        <taxon>Paenibacillus</taxon>
    </lineage>
</organism>
<reference evidence="9 10" key="1">
    <citation type="submission" date="2017-01" db="EMBL/GenBank/DDBJ databases">
        <title>Genome analysis of Paenibacillus selenitrireducens ES3-24.</title>
        <authorList>
            <person name="Xu D."/>
            <person name="Yao R."/>
            <person name="Zheng S."/>
        </authorList>
    </citation>
    <scope>NUCLEOTIDE SEQUENCE [LARGE SCALE GENOMIC DNA]</scope>
    <source>
        <strain evidence="9 10">ES3-24</strain>
    </source>
</reference>
<dbReference type="AlphaFoldDB" id="A0A1T2XI01"/>
<feature type="domain" description="ACT" evidence="8">
    <location>
        <begin position="149"/>
        <end position="223"/>
    </location>
</feature>
<keyword evidence="10" id="KW-1185">Reference proteome</keyword>
<dbReference type="RefSeq" id="WP_078498435.1">
    <property type="nucleotide sequence ID" value="NZ_MSZX01000003.1"/>
</dbReference>
<evidence type="ECO:0000256" key="2">
    <source>
        <dbReference type="ARBA" id="ARBA00009298"/>
    </source>
</evidence>
<comment type="subcellular location">
    <subcellularLocation>
        <location evidence="1">Cell membrane</location>
        <topology evidence="1">Multi-pass membrane protein</topology>
    </subcellularLocation>
</comment>
<feature type="transmembrane region" description="Helical" evidence="7">
    <location>
        <begin position="71"/>
        <end position="89"/>
    </location>
</feature>
<dbReference type="GO" id="GO:0005886">
    <property type="term" value="C:plasma membrane"/>
    <property type="evidence" value="ECO:0007669"/>
    <property type="project" value="UniProtKB-SubCell"/>
</dbReference>
<sequence>MLLQLEFLLRLIIAGICGVMIGYERKSRMKEAGVRTHFVVAIGAALMMMVSKYGFDDILGHEGVGLDPSRVASQVVSGISFLGAGMIFLQRQHVKGLTTAAGIWTTAGIGLAFGSGMYFMGAGVTLIILAGQKLLHRQFRWLAFPKSEQLILQMENEPDLVGGITRILMDKNISILNFHAEKMDKEAAYIEIYMQVKVPGSYPGTELLSLIQEIPGVKSVELQ</sequence>
<dbReference type="InterPro" id="IPR002912">
    <property type="entry name" value="ACT_dom"/>
</dbReference>
<feature type="transmembrane region" description="Helical" evidence="7">
    <location>
        <begin position="101"/>
        <end position="130"/>
    </location>
</feature>
<dbReference type="InterPro" id="IPR003416">
    <property type="entry name" value="MgtC/SapB/SrpB/YhiD_fam"/>
</dbReference>
<evidence type="ECO:0000256" key="3">
    <source>
        <dbReference type="ARBA" id="ARBA00022475"/>
    </source>
</evidence>
<dbReference type="STRING" id="1324314.BVG16_10205"/>
<dbReference type="InterPro" id="IPR045865">
    <property type="entry name" value="ACT-like_dom_sf"/>
</dbReference>
<evidence type="ECO:0000313" key="10">
    <source>
        <dbReference type="Proteomes" id="UP000190188"/>
    </source>
</evidence>
<comment type="caution">
    <text evidence="9">The sequence shown here is derived from an EMBL/GenBank/DDBJ whole genome shotgun (WGS) entry which is preliminary data.</text>
</comment>